<dbReference type="EC" id="3.4.19.12" evidence="5"/>
<feature type="region of interest" description="Disordered" evidence="6">
    <location>
        <begin position="92"/>
        <end position="125"/>
    </location>
</feature>
<feature type="region of interest" description="Disordered" evidence="6">
    <location>
        <begin position="203"/>
        <end position="240"/>
    </location>
</feature>
<dbReference type="InterPro" id="IPR038765">
    <property type="entry name" value="Papain-like_cys_pep_sf"/>
</dbReference>
<feature type="compositionally biased region" description="Low complexity" evidence="6">
    <location>
        <begin position="820"/>
        <end position="837"/>
    </location>
</feature>
<feature type="region of interest" description="Disordered" evidence="6">
    <location>
        <begin position="518"/>
        <end position="543"/>
    </location>
</feature>
<dbReference type="OrthoDB" id="27652at2759"/>
<evidence type="ECO:0000256" key="6">
    <source>
        <dbReference type="SAM" id="MobiDB-lite"/>
    </source>
</evidence>
<feature type="region of interest" description="Disordered" evidence="6">
    <location>
        <begin position="626"/>
        <end position="937"/>
    </location>
</feature>
<dbReference type="InterPro" id="IPR028889">
    <property type="entry name" value="USP"/>
</dbReference>
<keyword evidence="5" id="KW-0788">Thiol protease</keyword>
<dbReference type="PROSITE" id="PS50235">
    <property type="entry name" value="USP_3"/>
    <property type="match status" value="1"/>
</dbReference>
<gene>
    <name evidence="8" type="ORF">D9619_002701</name>
</gene>
<evidence type="ECO:0000259" key="7">
    <source>
        <dbReference type="PROSITE" id="PS50235"/>
    </source>
</evidence>
<feature type="compositionally biased region" description="Polar residues" evidence="6">
    <location>
        <begin position="208"/>
        <end position="240"/>
    </location>
</feature>
<dbReference type="InterPro" id="IPR050164">
    <property type="entry name" value="Peptidase_C19"/>
</dbReference>
<dbReference type="PROSITE" id="PS00972">
    <property type="entry name" value="USP_1"/>
    <property type="match status" value="1"/>
</dbReference>
<proteinExistence type="inferred from homology"/>
<feature type="compositionally biased region" description="Polar residues" evidence="6">
    <location>
        <begin position="787"/>
        <end position="805"/>
    </location>
</feature>
<evidence type="ECO:0000256" key="1">
    <source>
        <dbReference type="ARBA" id="ARBA00000707"/>
    </source>
</evidence>
<evidence type="ECO:0000256" key="3">
    <source>
        <dbReference type="ARBA" id="ARBA00022670"/>
    </source>
</evidence>
<accession>A0A8H5AW99</accession>
<feature type="compositionally biased region" description="Low complexity" evidence="6">
    <location>
        <begin position="773"/>
        <end position="784"/>
    </location>
</feature>
<comment type="catalytic activity">
    <reaction evidence="1 5">
        <text>Thiol-dependent hydrolysis of ester, thioester, amide, peptide and isopeptide bonds formed by the C-terminal Gly of ubiquitin (a 76-residue protein attached to proteins as an intracellular targeting signal).</text>
        <dbReference type="EC" id="3.4.19.12"/>
    </reaction>
</comment>
<protein>
    <recommendedName>
        <fullName evidence="5">Ubiquitin carboxyl-terminal hydrolase</fullName>
        <ecNumber evidence="5">3.4.19.12</ecNumber>
    </recommendedName>
</protein>
<feature type="domain" description="USP" evidence="7">
    <location>
        <begin position="39"/>
        <end position="437"/>
    </location>
</feature>
<dbReference type="InterPro" id="IPR001394">
    <property type="entry name" value="Peptidase_C19_UCH"/>
</dbReference>
<keyword evidence="5" id="KW-0833">Ubl conjugation pathway</keyword>
<keyword evidence="9" id="KW-1185">Reference proteome</keyword>
<evidence type="ECO:0000313" key="9">
    <source>
        <dbReference type="Proteomes" id="UP000567179"/>
    </source>
</evidence>
<comment type="similarity">
    <text evidence="2 5">Belongs to the peptidase C19 family.</text>
</comment>
<dbReference type="GO" id="GO:0005829">
    <property type="term" value="C:cytosol"/>
    <property type="evidence" value="ECO:0007669"/>
    <property type="project" value="TreeGrafter"/>
</dbReference>
<reference evidence="8 9" key="1">
    <citation type="journal article" date="2020" name="ISME J.">
        <title>Uncovering the hidden diversity of litter-decomposition mechanisms in mushroom-forming fungi.</title>
        <authorList>
            <person name="Floudas D."/>
            <person name="Bentzer J."/>
            <person name="Ahren D."/>
            <person name="Johansson T."/>
            <person name="Persson P."/>
            <person name="Tunlid A."/>
        </authorList>
    </citation>
    <scope>NUCLEOTIDE SEQUENCE [LARGE SCALE GENOMIC DNA]</scope>
    <source>
        <strain evidence="8 9">CBS 101986</strain>
    </source>
</reference>
<dbReference type="GO" id="GO:0016579">
    <property type="term" value="P:protein deubiquitination"/>
    <property type="evidence" value="ECO:0007669"/>
    <property type="project" value="InterPro"/>
</dbReference>
<dbReference type="SUPFAM" id="SSF54001">
    <property type="entry name" value="Cysteine proteinases"/>
    <property type="match status" value="1"/>
</dbReference>
<dbReference type="PROSITE" id="PS00973">
    <property type="entry name" value="USP_2"/>
    <property type="match status" value="1"/>
</dbReference>
<feature type="compositionally biased region" description="Polar residues" evidence="6">
    <location>
        <begin position="583"/>
        <end position="598"/>
    </location>
</feature>
<dbReference type="Proteomes" id="UP000567179">
    <property type="component" value="Unassembled WGS sequence"/>
</dbReference>
<keyword evidence="3 5" id="KW-0645">Protease</keyword>
<evidence type="ECO:0000256" key="5">
    <source>
        <dbReference type="RuleBase" id="RU366025"/>
    </source>
</evidence>
<dbReference type="GO" id="GO:0004843">
    <property type="term" value="F:cysteine-type deubiquitinase activity"/>
    <property type="evidence" value="ECO:0007669"/>
    <property type="project" value="UniProtKB-UniRule"/>
</dbReference>
<dbReference type="AlphaFoldDB" id="A0A8H5AW99"/>
<sequence length="953" mass="102225">MARSRWISIGAKEKLERAAKVAVTASPPTVQLDSDAKKIGLENFGNTCYANSVLQALYFCTPFRDLLLRDVEVEAMAPVALAPQAASPVIPPATSKVTSPLVPQRWRPDRKQSTSPQGPEPLPTITTPTVIAPAPALPPTLFAALQSLYLSISQNPNEKGTISPRAFIDKLKELNPIFRSTMHQDAHEFLNYLLNQVMEEIGEERKQAQSNGDDLSNSVATLGSRAPTATNSSNSGTHPSDATLVHKLFEGVLTSETRCLTCETVSSRDESFLDLSIDIEQNSSVTACLRQFSASEMLCQRNKFFCDSCCDLQEAEKRMKIKKLPNVLALHLKRFKYQEEADRYIKLAYRVAFPFELRLFNTVDDMDDADRLYNLFAIVVHIGNGPHHGHYVSIIKTVGTWLVFDDDNVYPIPESDIPKYFGDSVSGSAYVLYYQAVDMDLSALGLPSATPAVPPEAFINNIPPLSRSSNPILPPGLHNVSPGGIDVHESHHTNPFEDPSTPIHSDKPSIILQPVPPSTLNTTDLAPSPHITSVGHPTPNTPTFGSTLLRHMPSLSAIRGTPTTPSSPVLPNDSRKPTDKSPRPSTSTPSFVTSMLSSSHDEVPPMPALPQSIVNASSLPLNLMVPSEREKESKSKSTFGSLWKRKSLRTTDKAPKHEPSLTKDMPMSPVVAEESEPVSAPLNGTHAHPPFLHPLRRHTEHNISSHSTSTSNSANHHPEALSSQTMVTPASNVDSRLSTVGVGDSTSHPDESGSSSPSIGSLRYSTNGGGGSSTTHSNTNANGSSGQGQSQVLEQPPGRSSSLVQRRSAAELDGSYNTFPATSTSHSSSSPLTASSSPGPPPFNSHSARVPPLTPSRGHRPNISNGHLFANGVDAMLKGHPATPSTPDGGDHSHVNHTSLSPPLPPPSMAASIGANLSSGSNHSASATANVKRAGRKLSLTAPMLGFGRKQRQ</sequence>
<evidence type="ECO:0000256" key="2">
    <source>
        <dbReference type="ARBA" id="ARBA00009085"/>
    </source>
</evidence>
<dbReference type="GO" id="GO:0006508">
    <property type="term" value="P:proteolysis"/>
    <property type="evidence" value="ECO:0007669"/>
    <property type="project" value="UniProtKB-KW"/>
</dbReference>
<feature type="compositionally biased region" description="Low complexity" evidence="6">
    <location>
        <begin position="702"/>
        <end position="715"/>
    </location>
</feature>
<feature type="region of interest" description="Disordered" evidence="6">
    <location>
        <begin position="556"/>
        <end position="604"/>
    </location>
</feature>
<organism evidence="8 9">
    <name type="scientific">Psilocybe cf. subviscida</name>
    <dbReference type="NCBI Taxonomy" id="2480587"/>
    <lineage>
        <taxon>Eukaryota</taxon>
        <taxon>Fungi</taxon>
        <taxon>Dikarya</taxon>
        <taxon>Basidiomycota</taxon>
        <taxon>Agaricomycotina</taxon>
        <taxon>Agaricomycetes</taxon>
        <taxon>Agaricomycetidae</taxon>
        <taxon>Agaricales</taxon>
        <taxon>Agaricineae</taxon>
        <taxon>Strophariaceae</taxon>
        <taxon>Psilocybe</taxon>
    </lineage>
</organism>
<dbReference type="EMBL" id="JAACJJ010000056">
    <property type="protein sequence ID" value="KAF5312075.1"/>
    <property type="molecule type" value="Genomic_DNA"/>
</dbReference>
<name>A0A8H5AW99_9AGAR</name>
<dbReference type="InterPro" id="IPR018200">
    <property type="entry name" value="USP_CS"/>
</dbReference>
<feature type="compositionally biased region" description="Basic and acidic residues" evidence="6">
    <location>
        <begin position="573"/>
        <end position="582"/>
    </location>
</feature>
<dbReference type="Gene3D" id="3.90.70.10">
    <property type="entry name" value="Cysteine proteinases"/>
    <property type="match status" value="1"/>
</dbReference>
<dbReference type="GO" id="GO:0005634">
    <property type="term" value="C:nucleus"/>
    <property type="evidence" value="ECO:0007669"/>
    <property type="project" value="TreeGrafter"/>
</dbReference>
<feature type="compositionally biased region" description="Basic and acidic residues" evidence="6">
    <location>
        <begin position="649"/>
        <end position="661"/>
    </location>
</feature>
<keyword evidence="4 5" id="KW-0378">Hydrolase</keyword>
<dbReference type="CDD" id="cd02663">
    <property type="entry name" value="Peptidase_C19G"/>
    <property type="match status" value="1"/>
</dbReference>
<dbReference type="PANTHER" id="PTHR24006:SF733">
    <property type="entry name" value="RE52890P"/>
    <property type="match status" value="1"/>
</dbReference>
<feature type="compositionally biased region" description="Polar residues" evidence="6">
    <location>
        <begin position="721"/>
        <end position="738"/>
    </location>
</feature>
<feature type="compositionally biased region" description="Polar residues" evidence="6">
    <location>
        <begin position="915"/>
        <end position="929"/>
    </location>
</feature>
<evidence type="ECO:0000256" key="4">
    <source>
        <dbReference type="ARBA" id="ARBA00022801"/>
    </source>
</evidence>
<evidence type="ECO:0000313" key="8">
    <source>
        <dbReference type="EMBL" id="KAF5312075.1"/>
    </source>
</evidence>
<comment type="caution">
    <text evidence="8">The sequence shown here is derived from an EMBL/GenBank/DDBJ whole genome shotgun (WGS) entry which is preliminary data.</text>
</comment>
<feature type="compositionally biased region" description="Low complexity" evidence="6">
    <location>
        <begin position="752"/>
        <end position="766"/>
    </location>
</feature>
<dbReference type="Pfam" id="PF00443">
    <property type="entry name" value="UCH"/>
    <property type="match status" value="1"/>
</dbReference>
<dbReference type="PANTHER" id="PTHR24006">
    <property type="entry name" value="UBIQUITIN CARBOXYL-TERMINAL HYDROLASE"/>
    <property type="match status" value="1"/>
</dbReference>